<dbReference type="Proteomes" id="UP000054272">
    <property type="component" value="Unassembled WGS sequence"/>
</dbReference>
<dbReference type="EMBL" id="KN848630">
    <property type="protein sequence ID" value="KIR80793.1"/>
    <property type="molecule type" value="Genomic_DNA"/>
</dbReference>
<reference evidence="2 3" key="1">
    <citation type="submission" date="2015-01" db="EMBL/GenBank/DDBJ databases">
        <title>The Genome Sequence of Cryptococcus gattii EJB2.</title>
        <authorList>
            <consortium name="The Broad Institute Genomics Platform"/>
            <person name="Cuomo C."/>
            <person name="Litvintseva A."/>
            <person name="Chen Y."/>
            <person name="Heitman J."/>
            <person name="Sun S."/>
            <person name="Springer D."/>
            <person name="Dromer F."/>
            <person name="Young S."/>
            <person name="Zeng Q."/>
            <person name="Gargeya S."/>
            <person name="Abouelleil A."/>
            <person name="Alvarado L."/>
            <person name="Chapman S.B."/>
            <person name="Gainer-Dewar J."/>
            <person name="Goldberg J."/>
            <person name="Griggs A."/>
            <person name="Gujja S."/>
            <person name="Hansen M."/>
            <person name="Howarth C."/>
            <person name="Imamovic A."/>
            <person name="Larimer J."/>
            <person name="Murphy C."/>
            <person name="Naylor J."/>
            <person name="Pearson M."/>
            <person name="Priest M."/>
            <person name="Roberts A."/>
            <person name="Saif S."/>
            <person name="Shea T."/>
            <person name="Sykes S."/>
            <person name="Wortman J."/>
            <person name="Nusbaum C."/>
            <person name="Birren B."/>
        </authorList>
    </citation>
    <scope>NUCLEOTIDE SEQUENCE [LARGE SCALE GENOMIC DNA]</scope>
    <source>
        <strain evidence="2 3">EJB2</strain>
    </source>
</reference>
<gene>
    <name evidence="2" type="ORF">I306_02250</name>
</gene>
<name>A0ABR5BYS4_9TREE</name>
<evidence type="ECO:0000313" key="2">
    <source>
        <dbReference type="EMBL" id="KIR80793.1"/>
    </source>
</evidence>
<evidence type="ECO:0000313" key="3">
    <source>
        <dbReference type="Proteomes" id="UP000054272"/>
    </source>
</evidence>
<accession>A0ABR5BYS4</accession>
<sequence length="60" mass="6893">MEPEGTTQPNMHSTTKKKEKKLREKGQQEASIVYHYLATVPDSSQLTTNIRYSLVEVNKQ</sequence>
<evidence type="ECO:0000256" key="1">
    <source>
        <dbReference type="SAM" id="MobiDB-lite"/>
    </source>
</evidence>
<feature type="region of interest" description="Disordered" evidence="1">
    <location>
        <begin position="1"/>
        <end position="27"/>
    </location>
</feature>
<proteinExistence type="predicted"/>
<keyword evidence="3" id="KW-1185">Reference proteome</keyword>
<organism evidence="2 3">
    <name type="scientific">Cryptococcus gattii EJB2</name>
    <dbReference type="NCBI Taxonomy" id="1296103"/>
    <lineage>
        <taxon>Eukaryota</taxon>
        <taxon>Fungi</taxon>
        <taxon>Dikarya</taxon>
        <taxon>Basidiomycota</taxon>
        <taxon>Agaricomycotina</taxon>
        <taxon>Tremellomycetes</taxon>
        <taxon>Tremellales</taxon>
        <taxon>Cryptococcaceae</taxon>
        <taxon>Cryptococcus</taxon>
        <taxon>Cryptococcus gattii species complex</taxon>
    </lineage>
</organism>
<protein>
    <submittedName>
        <fullName evidence="2">Uncharacterized protein</fullName>
    </submittedName>
</protein>
<feature type="compositionally biased region" description="Polar residues" evidence="1">
    <location>
        <begin position="1"/>
        <end position="13"/>
    </location>
</feature>